<name>A0A840UY90_9BACT</name>
<dbReference type="CDD" id="cd16025">
    <property type="entry name" value="PAS_like"/>
    <property type="match status" value="1"/>
</dbReference>
<dbReference type="Gene3D" id="3.40.720.10">
    <property type="entry name" value="Alkaline Phosphatase, subunit A"/>
    <property type="match status" value="1"/>
</dbReference>
<evidence type="ECO:0000256" key="1">
    <source>
        <dbReference type="ARBA" id="ARBA00008779"/>
    </source>
</evidence>
<feature type="domain" description="Sulfatase N-terminal" evidence="7">
    <location>
        <begin position="680"/>
        <end position="1110"/>
    </location>
</feature>
<dbReference type="PROSITE" id="PS00149">
    <property type="entry name" value="SULFATASE_2"/>
    <property type="match status" value="1"/>
</dbReference>
<keyword evidence="9" id="KW-1185">Reference proteome</keyword>
<keyword evidence="3" id="KW-0378">Hydrolase</keyword>
<dbReference type="GO" id="GO:0004065">
    <property type="term" value="F:arylsulfatase activity"/>
    <property type="evidence" value="ECO:0007669"/>
    <property type="project" value="TreeGrafter"/>
</dbReference>
<evidence type="ECO:0000259" key="7">
    <source>
        <dbReference type="Pfam" id="PF00884"/>
    </source>
</evidence>
<evidence type="ECO:0000256" key="5">
    <source>
        <dbReference type="SAM" id="MobiDB-lite"/>
    </source>
</evidence>
<keyword evidence="6" id="KW-0732">Signal</keyword>
<sequence length="1598" mass="172913">MISVFRYLGLLGVISSTAWADMALTNGDFEGPEFFTNSQTGTTSRDGLFYEAYATHGDGWYNSNNPTHWNLLPGGPSGSVTYGAKDSSTNLRSLLHVITDNRQTTGVVKLQAKVLYRASGGNEKMVIKAWGVRENTPGQWDGWVDQTGPLGNPDALDVRDFNSALSPDATGQQLSGDPVSYTGSDFTPLLSQTAASLGLAPAEVWQDVFFELNLGDIGYDQIVLGVSFAETSGTRSGVDELKIVPRPSAELTVTNGDFEGTELFAPTLTDPNGRDSFFRDLYAQHGDGWYTSNNPDSTWTLEPGGAGDSPNYGGKRSSGNHRGIVHVITDERQHTGPSVLHVNLLHRPNGGSENLIVKIWGIRETVPGKWDGWIDLTGPSGNTHGLDLRDFNTAIPPGDPSQTSTTSVPNYTGSDFTTLLVTSAAGLGISSSEDWQPAALPFDLGDTGYDQIVVGFAYQATTGKPSGVDDLSPEVTMPLDFTFAASPTKPTFSDDTVSFTWGHSNPIENGIYHITSSLPGQGPWDVTALTIGDPEVTSSEPFSVPYDPEGGDVTYTLAIADPETGRTYRKSITLIAPRPEPTLSVTPDHLDPGQTEISLTWSTLGFPTNGQVVITTNRTTMGPIDVTSMTDSQGASTSPLVIPYDSIGGDVEITLTVTHPISGVTGTTRQVVSASSGDLPNVLVVLVDDMGWSDISPYGGEIQTPTLQRLADHGLRFRDFHNEGRCAPTRNALLSGLHVQTSATKPNNNLPAMRIDNNVTIAEMLRTAGYRTYISGKWHISEYQNQADYTPLSSPTHRGFDYAFNASLWGGNLADNHALGYWNPAEYDLCPADSEILPIRYDGTDPRATLPFFQTDAKTDYALEYLNHHYGKGDDKPFFLYVAYGAPHFHLSAPKELIDRYTDIADAHPEDEDIYRYEDGWEITRQRRFDRQLAEGVIRPGTRLSPPSPNPDNGNPIPQWDSLSSVEKDDLSRRMALYAAMVDNIDDNLARILSKLEAEGELDNTVILFMSDNGGNAEQGLFGGGNRQTGTALAEMGQPGQANLWIGGAWANVSNTPYRYFKHHTHEGGTRTPLIAHWPAGIPHSLDGSWTDERGHVIDVLPTLLDIAGIRYPETFHGHNVEPAQGTSLVPVFQGARLAPRDLMIEHERNRALYRGDWKLVSKTFTSPQTSDLPGNVPELYNLKNDPTEMNNLAFHEPAMLAEMATAFNHWVDLNEGLDANRKLALPAIESAPFIMPRGREFLVDDFNRTDSDDLDANQSGLSGRLIGMNQQPLHQVYLEGHQPAGMQIVDKQLRISGQSSSGVAINLDDPLTHATGGYSVGFDLVTAPQEGDDLVGLAIGLTEIEATAGGIPGSLDAFSAPDKAEYFADLTASGQLNLRVQGETIASIQVGAVTGRWLFAVETAGGFHLGDGVTVKVFFNGSPIHQSTFNWSQADSSRLGITASSRSFVAIDNLIVAPLPLLESFIGPYALDSGLLEAHADPDADPDQDGVTTAGEWLLGTHPGIADNPTQGALAIWGDSPNGPALLMRRAAGYLEAGIPFQIRYSTDLTRPVSQWSILSDEETQVLSEQDGYQTVAMTLPPSLRGLPHLFCVLQVD</sequence>
<dbReference type="PANTHER" id="PTHR42693:SF53">
    <property type="entry name" value="ENDO-4-O-SULFATASE"/>
    <property type="match status" value="1"/>
</dbReference>
<dbReference type="EMBL" id="JACHFD010000003">
    <property type="protein sequence ID" value="MBB5350705.1"/>
    <property type="molecule type" value="Genomic_DNA"/>
</dbReference>
<gene>
    <name evidence="8" type="ORF">HNR46_000933</name>
</gene>
<evidence type="ECO:0000256" key="4">
    <source>
        <dbReference type="ARBA" id="ARBA00022837"/>
    </source>
</evidence>
<keyword evidence="4" id="KW-0106">Calcium</keyword>
<feature type="region of interest" description="Disordered" evidence="5">
    <location>
        <begin position="936"/>
        <end position="963"/>
    </location>
</feature>
<dbReference type="PANTHER" id="PTHR42693">
    <property type="entry name" value="ARYLSULFATASE FAMILY MEMBER"/>
    <property type="match status" value="1"/>
</dbReference>
<dbReference type="InterPro" id="IPR024607">
    <property type="entry name" value="Sulfatase_CS"/>
</dbReference>
<dbReference type="RefSeq" id="WP_184016219.1">
    <property type="nucleotide sequence ID" value="NZ_JACHFD010000003.1"/>
</dbReference>
<dbReference type="InterPro" id="IPR050738">
    <property type="entry name" value="Sulfatase"/>
</dbReference>
<feature type="chain" id="PRO_5032378235" evidence="6">
    <location>
        <begin position="21"/>
        <end position="1598"/>
    </location>
</feature>
<dbReference type="InterPro" id="IPR000917">
    <property type="entry name" value="Sulfatase_N"/>
</dbReference>
<proteinExistence type="inferred from homology"/>
<organism evidence="8 9">
    <name type="scientific">Haloferula luteola</name>
    <dbReference type="NCBI Taxonomy" id="595692"/>
    <lineage>
        <taxon>Bacteria</taxon>
        <taxon>Pseudomonadati</taxon>
        <taxon>Verrucomicrobiota</taxon>
        <taxon>Verrucomicrobiia</taxon>
        <taxon>Verrucomicrobiales</taxon>
        <taxon>Verrucomicrobiaceae</taxon>
        <taxon>Haloferula</taxon>
    </lineage>
</organism>
<accession>A0A840UY90</accession>
<dbReference type="GO" id="GO:0046872">
    <property type="term" value="F:metal ion binding"/>
    <property type="evidence" value="ECO:0007669"/>
    <property type="project" value="UniProtKB-KW"/>
</dbReference>
<protein>
    <submittedName>
        <fullName evidence="8">Arylsulfatase A-like enzyme</fullName>
    </submittedName>
</protein>
<evidence type="ECO:0000256" key="3">
    <source>
        <dbReference type="ARBA" id="ARBA00022801"/>
    </source>
</evidence>
<dbReference type="InterPro" id="IPR017850">
    <property type="entry name" value="Alkaline_phosphatase_core_sf"/>
</dbReference>
<evidence type="ECO:0000313" key="8">
    <source>
        <dbReference type="EMBL" id="MBB5350705.1"/>
    </source>
</evidence>
<dbReference type="Pfam" id="PF00884">
    <property type="entry name" value="Sulfatase"/>
    <property type="match status" value="1"/>
</dbReference>
<dbReference type="Gene3D" id="3.30.1120.10">
    <property type="match status" value="1"/>
</dbReference>
<dbReference type="Proteomes" id="UP000557717">
    <property type="component" value="Unassembled WGS sequence"/>
</dbReference>
<comment type="similarity">
    <text evidence="1">Belongs to the sulfatase family.</text>
</comment>
<keyword evidence="2" id="KW-0479">Metal-binding</keyword>
<feature type="signal peptide" evidence="6">
    <location>
        <begin position="1"/>
        <end position="20"/>
    </location>
</feature>
<evidence type="ECO:0000313" key="9">
    <source>
        <dbReference type="Proteomes" id="UP000557717"/>
    </source>
</evidence>
<evidence type="ECO:0000256" key="2">
    <source>
        <dbReference type="ARBA" id="ARBA00022723"/>
    </source>
</evidence>
<evidence type="ECO:0000256" key="6">
    <source>
        <dbReference type="SAM" id="SignalP"/>
    </source>
</evidence>
<comment type="caution">
    <text evidence="8">The sequence shown here is derived from an EMBL/GenBank/DDBJ whole genome shotgun (WGS) entry which is preliminary data.</text>
</comment>
<reference evidence="8 9" key="1">
    <citation type="submission" date="2020-08" db="EMBL/GenBank/DDBJ databases">
        <title>Genomic Encyclopedia of Type Strains, Phase IV (KMG-IV): sequencing the most valuable type-strain genomes for metagenomic binning, comparative biology and taxonomic classification.</title>
        <authorList>
            <person name="Goeker M."/>
        </authorList>
    </citation>
    <scope>NUCLEOTIDE SEQUENCE [LARGE SCALE GENOMIC DNA]</scope>
    <source>
        <strain evidence="8 9">YC6886</strain>
    </source>
</reference>
<dbReference type="SUPFAM" id="SSF53649">
    <property type="entry name" value="Alkaline phosphatase-like"/>
    <property type="match status" value="1"/>
</dbReference>